<feature type="region of interest" description="Disordered" evidence="1">
    <location>
        <begin position="1"/>
        <end position="74"/>
    </location>
</feature>
<proteinExistence type="predicted"/>
<accession>A0AAI9VGT2</accession>
<evidence type="ECO:0000313" key="3">
    <source>
        <dbReference type="Proteomes" id="UP001239213"/>
    </source>
</evidence>
<comment type="caution">
    <text evidence="2">The sequence shown here is derived from an EMBL/GenBank/DDBJ whole genome shotgun (WGS) entry which is preliminary data.</text>
</comment>
<feature type="compositionally biased region" description="Polar residues" evidence="1">
    <location>
        <begin position="1"/>
        <end position="18"/>
    </location>
</feature>
<protein>
    <submittedName>
        <fullName evidence="2">Uncharacterized protein</fullName>
    </submittedName>
</protein>
<evidence type="ECO:0000256" key="1">
    <source>
        <dbReference type="SAM" id="MobiDB-lite"/>
    </source>
</evidence>
<organism evidence="2 3">
    <name type="scientific">Colletotrichum cuscutae</name>
    <dbReference type="NCBI Taxonomy" id="1209917"/>
    <lineage>
        <taxon>Eukaryota</taxon>
        <taxon>Fungi</taxon>
        <taxon>Dikarya</taxon>
        <taxon>Ascomycota</taxon>
        <taxon>Pezizomycotina</taxon>
        <taxon>Sordariomycetes</taxon>
        <taxon>Hypocreomycetidae</taxon>
        <taxon>Glomerellales</taxon>
        <taxon>Glomerellaceae</taxon>
        <taxon>Colletotrichum</taxon>
        <taxon>Colletotrichum acutatum species complex</taxon>
    </lineage>
</organism>
<evidence type="ECO:0000313" key="2">
    <source>
        <dbReference type="EMBL" id="KAK1484193.1"/>
    </source>
</evidence>
<dbReference type="Proteomes" id="UP001239213">
    <property type="component" value="Unassembled WGS sequence"/>
</dbReference>
<keyword evidence="3" id="KW-1185">Reference proteome</keyword>
<name>A0AAI9VGT2_9PEZI</name>
<sequence length="99" mass="10760">MTSAALYQSLPENETNASAAKAGESGIAQAVSPVSYSRRRPVPDRLISPVQPDFTGSYIPKGTSHANLTMPPKPEHLGFHRRPLLEWEHLSVPTVASRV</sequence>
<reference evidence="2" key="1">
    <citation type="submission" date="2016-11" db="EMBL/GenBank/DDBJ databases">
        <title>The genome sequence of Colletotrichum cuscutae.</title>
        <authorList>
            <person name="Baroncelli R."/>
        </authorList>
    </citation>
    <scope>NUCLEOTIDE SEQUENCE</scope>
    <source>
        <strain evidence="2">IMI 304802</strain>
    </source>
</reference>
<dbReference type="EMBL" id="MPDP01000079">
    <property type="protein sequence ID" value="KAK1484193.1"/>
    <property type="molecule type" value="Genomic_DNA"/>
</dbReference>
<gene>
    <name evidence="2" type="ORF">CCUS01_03905</name>
</gene>
<dbReference type="AlphaFoldDB" id="A0AAI9VGT2"/>